<evidence type="ECO:0000313" key="3">
    <source>
        <dbReference type="EMBL" id="JAQ16617.1"/>
    </source>
</evidence>
<reference evidence="2" key="2">
    <citation type="submission" date="2014-07" db="EMBL/GenBank/DDBJ databases">
        <authorList>
            <person name="Hull J."/>
        </authorList>
    </citation>
    <scope>NUCLEOTIDE SEQUENCE</scope>
</reference>
<keyword evidence="1" id="KW-0175">Coiled coil</keyword>
<evidence type="ECO:0000256" key="1">
    <source>
        <dbReference type="SAM" id="Coils"/>
    </source>
</evidence>
<accession>A0A0A9WWQ9</accession>
<organism evidence="2">
    <name type="scientific">Lygus hesperus</name>
    <name type="common">Western plant bug</name>
    <dbReference type="NCBI Taxonomy" id="30085"/>
    <lineage>
        <taxon>Eukaryota</taxon>
        <taxon>Metazoa</taxon>
        <taxon>Ecdysozoa</taxon>
        <taxon>Arthropoda</taxon>
        <taxon>Hexapoda</taxon>
        <taxon>Insecta</taxon>
        <taxon>Pterygota</taxon>
        <taxon>Neoptera</taxon>
        <taxon>Paraneoptera</taxon>
        <taxon>Hemiptera</taxon>
        <taxon>Heteroptera</taxon>
        <taxon>Panheteroptera</taxon>
        <taxon>Cimicomorpha</taxon>
        <taxon>Miridae</taxon>
        <taxon>Mirini</taxon>
        <taxon>Lygus</taxon>
    </lineage>
</organism>
<reference evidence="3" key="3">
    <citation type="journal article" date="2016" name="Gigascience">
        <title>De novo construction of an expanded transcriptome assembly for the western tarnished plant bug, Lygus hesperus.</title>
        <authorList>
            <person name="Tassone E.E."/>
            <person name="Geib S.M."/>
            <person name="Hall B."/>
            <person name="Fabrick J.A."/>
            <person name="Brent C.S."/>
            <person name="Hull J.J."/>
        </authorList>
    </citation>
    <scope>NUCLEOTIDE SEQUENCE</scope>
</reference>
<name>A0A0A9WWQ9_LYGHE</name>
<dbReference type="EMBL" id="GDHC01002012">
    <property type="protein sequence ID" value="JAQ16617.1"/>
    <property type="molecule type" value="Transcribed_RNA"/>
</dbReference>
<sequence length="125" mass="15046">MLQIKLENTSDELWILEEKYTALQNDLNRYQQVLDTSIMALEQSEIKKQLLLSQLEACDIKMEYLQQQLSYVVTMYKMERSKLQSYQDSTNLYTQRLRQIEKAFEVLPHEQYANEKLQNVYNRVL</sequence>
<dbReference type="AlphaFoldDB" id="A0A0A9WWQ9"/>
<feature type="coiled-coil region" evidence="1">
    <location>
        <begin position="6"/>
        <end position="33"/>
    </location>
</feature>
<reference evidence="2" key="1">
    <citation type="journal article" date="2014" name="PLoS ONE">
        <title>Transcriptome-Based Identification of ABC Transporters in the Western Tarnished Plant Bug Lygus hesperus.</title>
        <authorList>
            <person name="Hull J.J."/>
            <person name="Chaney K."/>
            <person name="Geib S.M."/>
            <person name="Fabrick J.A."/>
            <person name="Brent C.S."/>
            <person name="Walsh D."/>
            <person name="Lavine L.C."/>
        </authorList>
    </citation>
    <scope>NUCLEOTIDE SEQUENCE</scope>
</reference>
<evidence type="ECO:0000313" key="2">
    <source>
        <dbReference type="EMBL" id="JAG11871.1"/>
    </source>
</evidence>
<gene>
    <name evidence="2" type="ORF">CM83_21252</name>
    <name evidence="3" type="ORF">g.16902</name>
</gene>
<proteinExistence type="predicted"/>
<dbReference type="EMBL" id="GBHO01031733">
    <property type="protein sequence ID" value="JAG11871.1"/>
    <property type="molecule type" value="Transcribed_RNA"/>
</dbReference>
<protein>
    <submittedName>
        <fullName evidence="2">Uncharacterized protein</fullName>
    </submittedName>
</protein>